<dbReference type="AlphaFoldDB" id="A0A822ZUG2"/>
<accession>A0A822ZUG2</accession>
<proteinExistence type="predicted"/>
<dbReference type="Proteomes" id="UP000607653">
    <property type="component" value="Unassembled WGS sequence"/>
</dbReference>
<reference evidence="1 2" key="1">
    <citation type="journal article" date="2020" name="Mol. Biol. Evol.">
        <title>Distinct Expression and Methylation Patterns for Genes with Different Fates following a Single Whole-Genome Duplication in Flowering Plants.</title>
        <authorList>
            <person name="Shi T."/>
            <person name="Rahmani R.S."/>
            <person name="Gugger P.F."/>
            <person name="Wang M."/>
            <person name="Li H."/>
            <person name="Zhang Y."/>
            <person name="Li Z."/>
            <person name="Wang Q."/>
            <person name="Van de Peer Y."/>
            <person name="Marchal K."/>
            <person name="Chen J."/>
        </authorList>
    </citation>
    <scope>NUCLEOTIDE SEQUENCE [LARGE SCALE GENOMIC DNA]</scope>
    <source>
        <tissue evidence="1">Leaf</tissue>
    </source>
</reference>
<name>A0A822ZUG2_NELNU</name>
<keyword evidence="2" id="KW-1185">Reference proteome</keyword>
<protein>
    <submittedName>
        <fullName evidence="1">Uncharacterized protein</fullName>
    </submittedName>
</protein>
<comment type="caution">
    <text evidence="1">The sequence shown here is derived from an EMBL/GenBank/DDBJ whole genome shotgun (WGS) entry which is preliminary data.</text>
</comment>
<gene>
    <name evidence="1" type="ORF">HUJ06_016443</name>
</gene>
<sequence>MNEMFLYYAQQEKKKIKFFTYHIGCLSPLFSITSPSSTPSIHICYQCECMFKLMSYQKSLPSFMSWSNLAVCL</sequence>
<organism evidence="1 2">
    <name type="scientific">Nelumbo nucifera</name>
    <name type="common">Sacred lotus</name>
    <dbReference type="NCBI Taxonomy" id="4432"/>
    <lineage>
        <taxon>Eukaryota</taxon>
        <taxon>Viridiplantae</taxon>
        <taxon>Streptophyta</taxon>
        <taxon>Embryophyta</taxon>
        <taxon>Tracheophyta</taxon>
        <taxon>Spermatophyta</taxon>
        <taxon>Magnoliopsida</taxon>
        <taxon>Proteales</taxon>
        <taxon>Nelumbonaceae</taxon>
        <taxon>Nelumbo</taxon>
    </lineage>
</organism>
<evidence type="ECO:0000313" key="2">
    <source>
        <dbReference type="Proteomes" id="UP000607653"/>
    </source>
</evidence>
<dbReference type="EMBL" id="DUZY01000008">
    <property type="protein sequence ID" value="DAD46506.1"/>
    <property type="molecule type" value="Genomic_DNA"/>
</dbReference>
<evidence type="ECO:0000313" key="1">
    <source>
        <dbReference type="EMBL" id="DAD46506.1"/>
    </source>
</evidence>